<protein>
    <submittedName>
        <fullName evidence="2">Serine/threonine-protein phosphatase 2A 56 kDa regulatory subunit delta isoform</fullName>
    </submittedName>
</protein>
<organism evidence="2 3">
    <name type="scientific">Mycoemilia scoparia</name>
    <dbReference type="NCBI Taxonomy" id="417184"/>
    <lineage>
        <taxon>Eukaryota</taxon>
        <taxon>Fungi</taxon>
        <taxon>Fungi incertae sedis</taxon>
        <taxon>Zoopagomycota</taxon>
        <taxon>Kickxellomycotina</taxon>
        <taxon>Kickxellomycetes</taxon>
        <taxon>Kickxellales</taxon>
        <taxon>Kickxellaceae</taxon>
        <taxon>Mycoemilia</taxon>
    </lineage>
</organism>
<reference evidence="2" key="1">
    <citation type="submission" date="2022-07" db="EMBL/GenBank/DDBJ databases">
        <title>Phylogenomic reconstructions and comparative analyses of Kickxellomycotina fungi.</title>
        <authorList>
            <person name="Reynolds N.K."/>
            <person name="Stajich J.E."/>
            <person name="Barry K."/>
            <person name="Grigoriev I.V."/>
            <person name="Crous P."/>
            <person name="Smith M.E."/>
        </authorList>
    </citation>
    <scope>NUCLEOTIDE SEQUENCE</scope>
    <source>
        <strain evidence="2">NBRC 100468</strain>
    </source>
</reference>
<dbReference type="GO" id="GO:0007165">
    <property type="term" value="P:signal transduction"/>
    <property type="evidence" value="ECO:0007669"/>
    <property type="project" value="InterPro"/>
</dbReference>
<dbReference type="PANTHER" id="PTHR10257:SF3">
    <property type="entry name" value="SERINE_THREONINE-PROTEIN PHOSPHATASE 2A 56 KDA REGULATORY SUBUNIT GAMMA ISOFORM"/>
    <property type="match status" value="1"/>
</dbReference>
<gene>
    <name evidence="2" type="primary">RTS1</name>
    <name evidence="2" type="ORF">H4219_001558</name>
</gene>
<evidence type="ECO:0000313" key="3">
    <source>
        <dbReference type="Proteomes" id="UP001150538"/>
    </source>
</evidence>
<proteinExistence type="predicted"/>
<dbReference type="FunFam" id="1.25.10.10:FF:000353">
    <property type="entry name" value="Serine/threonine-protein phosphatase 2A 56 kDa regulatory subunit"/>
    <property type="match status" value="1"/>
</dbReference>
<sequence length="591" mass="68627">MSHERRNELFIKKLQQCCIIFDFDDIEGELEGKEAKSKTLEEIIQYITTVKNVLTEDVYPYIFNMISSNLFRTIPPQVINYVDNFDPEEDEPELEPSWPHLQLVYGFFLRFIESSEFNVNLARHFIDQRFILDLLALFDSEDPREREYLKTMLHRIYGKVLTLRAFIRKSINYIFLQFIYESERHNGIAELLEILGSIINGFTLPLKDEHKSFLNRVLLPMHKAKPMAMYHPQLAYCTVQFIDKDSTLAPKIIATLLRYWPKVNSPKEIMYLNELEEILMVTKPEEFFKVLEPVFKKLTECIMSLHFQISERALAFWKNSSIVNFVQNNLDSVLPIVLAGIYGNIAPHWNRNINHQIYATIKLFIESDPALFDECLGEYRKKRAYEVNRRKKSIHMWEHVVKEANKNKETNNVPTNGHSIPSCSPMPDPLYSMGPGSASDTELNEQTIKKMTEELDMLIEHIRNEKPEDAMTSYSIGGMDDSEYSMDASNIESMEQAFGHNQYIYDFSHPIATHMNQQIDQQWAARMSYSDMSDSRSLNDNASHISQSSDLNTDHHIPTSNEAYSTLSTETNDSPPSNIRSQQSSTTQTQT</sequence>
<feature type="region of interest" description="Disordered" evidence="1">
    <location>
        <begin position="532"/>
        <end position="591"/>
    </location>
</feature>
<keyword evidence="3" id="KW-1185">Reference proteome</keyword>
<evidence type="ECO:0000256" key="1">
    <source>
        <dbReference type="SAM" id="MobiDB-lite"/>
    </source>
</evidence>
<dbReference type="SUPFAM" id="SSF48371">
    <property type="entry name" value="ARM repeat"/>
    <property type="match status" value="1"/>
</dbReference>
<dbReference type="PANTHER" id="PTHR10257">
    <property type="entry name" value="SERINE/THREONINE PROTEIN PHOSPHATASE 2A PP2A REGULATORY SUBUNIT B"/>
    <property type="match status" value="1"/>
</dbReference>
<accession>A0A9W8A0L0</accession>
<evidence type="ECO:0000313" key="2">
    <source>
        <dbReference type="EMBL" id="KAJ1920029.1"/>
    </source>
</evidence>
<feature type="compositionally biased region" description="Polar residues" evidence="1">
    <location>
        <begin position="538"/>
        <end position="551"/>
    </location>
</feature>
<dbReference type="InterPro" id="IPR011989">
    <property type="entry name" value="ARM-like"/>
</dbReference>
<dbReference type="AlphaFoldDB" id="A0A9W8A0L0"/>
<dbReference type="Pfam" id="PF01603">
    <property type="entry name" value="B56"/>
    <property type="match status" value="1"/>
</dbReference>
<feature type="compositionally biased region" description="Polar residues" evidence="1">
    <location>
        <begin position="558"/>
        <end position="580"/>
    </location>
</feature>
<feature type="compositionally biased region" description="Low complexity" evidence="1">
    <location>
        <begin position="581"/>
        <end position="591"/>
    </location>
</feature>
<dbReference type="EMBL" id="JANBPU010000018">
    <property type="protein sequence ID" value="KAJ1920029.1"/>
    <property type="molecule type" value="Genomic_DNA"/>
</dbReference>
<name>A0A9W8A0L0_9FUNG</name>
<dbReference type="OrthoDB" id="10264446at2759"/>
<dbReference type="InterPro" id="IPR002554">
    <property type="entry name" value="PP2A_B56"/>
</dbReference>
<dbReference type="GO" id="GO:0000159">
    <property type="term" value="C:protein phosphatase type 2A complex"/>
    <property type="evidence" value="ECO:0007669"/>
    <property type="project" value="InterPro"/>
</dbReference>
<dbReference type="Proteomes" id="UP001150538">
    <property type="component" value="Unassembled WGS sequence"/>
</dbReference>
<dbReference type="Gene3D" id="1.25.10.10">
    <property type="entry name" value="Leucine-rich Repeat Variant"/>
    <property type="match status" value="1"/>
</dbReference>
<comment type="caution">
    <text evidence="2">The sequence shown here is derived from an EMBL/GenBank/DDBJ whole genome shotgun (WGS) entry which is preliminary data.</text>
</comment>
<dbReference type="InterPro" id="IPR016024">
    <property type="entry name" value="ARM-type_fold"/>
</dbReference>
<dbReference type="GO" id="GO:0019888">
    <property type="term" value="F:protein phosphatase regulator activity"/>
    <property type="evidence" value="ECO:0007669"/>
    <property type="project" value="InterPro"/>
</dbReference>